<dbReference type="CDD" id="cd03048">
    <property type="entry name" value="GST_N_Ure2p_like"/>
    <property type="match status" value="1"/>
</dbReference>
<dbReference type="PANTHER" id="PTHR44051">
    <property type="entry name" value="GLUTATHIONE S-TRANSFERASE-RELATED"/>
    <property type="match status" value="1"/>
</dbReference>
<proteinExistence type="predicted"/>
<dbReference type="RefSeq" id="WP_014415818.1">
    <property type="nucleotide sequence ID" value="NC_017059.1"/>
</dbReference>
<protein>
    <submittedName>
        <fullName evidence="3">Glutathione-S-transferase</fullName>
    </submittedName>
</protein>
<reference evidence="3 4" key="1">
    <citation type="submission" date="2012-02" db="EMBL/GenBank/DDBJ databases">
        <title>Shotgun genome sequence of Phaeospirillum photometricum DSM 122.</title>
        <authorList>
            <person name="Duquesne K."/>
            <person name="Sturgis J."/>
        </authorList>
    </citation>
    <scope>NUCLEOTIDE SEQUENCE [LARGE SCALE GENOMIC DNA]</scope>
    <source>
        <strain evidence="4">DSM122</strain>
    </source>
</reference>
<dbReference type="PANTHER" id="PTHR44051:SF8">
    <property type="entry name" value="GLUTATHIONE S-TRANSFERASE GSTA"/>
    <property type="match status" value="1"/>
</dbReference>
<dbReference type="GO" id="GO:0016740">
    <property type="term" value="F:transferase activity"/>
    <property type="evidence" value="ECO:0007669"/>
    <property type="project" value="UniProtKB-KW"/>
</dbReference>
<dbReference type="EMBL" id="HE663493">
    <property type="protein sequence ID" value="CCG09187.1"/>
    <property type="molecule type" value="Genomic_DNA"/>
</dbReference>
<dbReference type="KEGG" id="rpm:RSPPHO_02561"/>
<dbReference type="SFLD" id="SFLDG01150">
    <property type="entry name" value="Main.1:_Beta-like"/>
    <property type="match status" value="1"/>
</dbReference>
<dbReference type="Pfam" id="PF00043">
    <property type="entry name" value="GST_C"/>
    <property type="match status" value="1"/>
</dbReference>
<dbReference type="Proteomes" id="UP000033220">
    <property type="component" value="Chromosome DSM 122"/>
</dbReference>
<dbReference type="InterPro" id="IPR036249">
    <property type="entry name" value="Thioredoxin-like_sf"/>
</dbReference>
<evidence type="ECO:0000259" key="1">
    <source>
        <dbReference type="PROSITE" id="PS50404"/>
    </source>
</evidence>
<dbReference type="Gene3D" id="3.40.30.10">
    <property type="entry name" value="Glutaredoxin"/>
    <property type="match status" value="1"/>
</dbReference>
<accession>H6SMQ2</accession>
<evidence type="ECO:0000313" key="3">
    <source>
        <dbReference type="EMBL" id="CCG09187.1"/>
    </source>
</evidence>
<keyword evidence="3" id="KW-0808">Transferase</keyword>
<dbReference type="PROSITE" id="PS50405">
    <property type="entry name" value="GST_CTER"/>
    <property type="match status" value="1"/>
</dbReference>
<dbReference type="STRING" id="1150469.RSPPHO_02561"/>
<organism evidence="3 4">
    <name type="scientific">Pararhodospirillum photometricum DSM 122</name>
    <dbReference type="NCBI Taxonomy" id="1150469"/>
    <lineage>
        <taxon>Bacteria</taxon>
        <taxon>Pseudomonadati</taxon>
        <taxon>Pseudomonadota</taxon>
        <taxon>Alphaproteobacteria</taxon>
        <taxon>Rhodospirillales</taxon>
        <taxon>Rhodospirillaceae</taxon>
        <taxon>Pararhodospirillum</taxon>
    </lineage>
</organism>
<name>H6SMQ2_PARPM</name>
<dbReference type="PATRIC" id="fig|1150469.3.peg.2912"/>
<dbReference type="InterPro" id="IPR040079">
    <property type="entry name" value="Glutathione_S-Trfase"/>
</dbReference>
<dbReference type="PROSITE" id="PS50404">
    <property type="entry name" value="GST_NTER"/>
    <property type="match status" value="1"/>
</dbReference>
<dbReference type="SUPFAM" id="SSF47616">
    <property type="entry name" value="GST C-terminal domain-like"/>
    <property type="match status" value="1"/>
</dbReference>
<dbReference type="Pfam" id="PF13409">
    <property type="entry name" value="GST_N_2"/>
    <property type="match status" value="1"/>
</dbReference>
<dbReference type="OrthoDB" id="9803562at2"/>
<dbReference type="Gene3D" id="1.20.1050.10">
    <property type="match status" value="1"/>
</dbReference>
<dbReference type="CDD" id="cd03178">
    <property type="entry name" value="GST_C_Ure2p_like"/>
    <property type="match status" value="1"/>
</dbReference>
<dbReference type="InterPro" id="IPR004046">
    <property type="entry name" value="GST_C"/>
</dbReference>
<keyword evidence="4" id="KW-1185">Reference proteome</keyword>
<dbReference type="SUPFAM" id="SSF52833">
    <property type="entry name" value="Thioredoxin-like"/>
    <property type="match status" value="1"/>
</dbReference>
<dbReference type="AlphaFoldDB" id="H6SMQ2"/>
<gene>
    <name evidence="3" type="ORF">RSPPHO_02561</name>
</gene>
<dbReference type="eggNOG" id="COG0625">
    <property type="taxonomic scope" value="Bacteria"/>
</dbReference>
<feature type="domain" description="GST C-terminal" evidence="2">
    <location>
        <begin position="84"/>
        <end position="201"/>
    </location>
</feature>
<dbReference type="InterPro" id="IPR004045">
    <property type="entry name" value="Glutathione_S-Trfase_N"/>
</dbReference>
<dbReference type="InterPro" id="IPR036282">
    <property type="entry name" value="Glutathione-S-Trfase_C_sf"/>
</dbReference>
<dbReference type="SFLD" id="SFLDG01151">
    <property type="entry name" value="Main.2:_Nu-like"/>
    <property type="match status" value="1"/>
</dbReference>
<feature type="domain" description="GST N-terminal" evidence="1">
    <location>
        <begin position="1"/>
        <end position="80"/>
    </location>
</feature>
<dbReference type="InterPro" id="IPR010987">
    <property type="entry name" value="Glutathione-S-Trfase_C-like"/>
</dbReference>
<evidence type="ECO:0000259" key="2">
    <source>
        <dbReference type="PROSITE" id="PS50405"/>
    </source>
</evidence>
<evidence type="ECO:0000313" key="4">
    <source>
        <dbReference type="Proteomes" id="UP000033220"/>
    </source>
</evidence>
<dbReference type="HOGENOM" id="CLU_011226_14_4_5"/>
<dbReference type="SFLD" id="SFLDG00358">
    <property type="entry name" value="Main_(cytGST)"/>
    <property type="match status" value="1"/>
</dbReference>
<dbReference type="SFLD" id="SFLDS00019">
    <property type="entry name" value="Glutathione_Transferase_(cytos"/>
    <property type="match status" value="1"/>
</dbReference>
<sequence length="201" mass="21976">MIDLYTSPTPNGRKVSILLEELGLPYTVHAVDLAKGEQRAEAFLALNTNGKIPVIVDGPVVLAESGAILVYLAEKTGSPLLPTDPVGRAAVWQSLMFQMSGLGPTWGQVYYFSMRAPEPNPAALERFLTEANRQTDVLEAHLSRTPWVAGEHYTIADIAFYPWIVLADRLGIPLETRPALRRWRDTLTARPAVTAGMAVPA</sequence>